<organism evidence="3 4">
    <name type="scientific">Actinosynnema mirum (strain ATCC 29888 / DSM 43827 / JCM 3225 / NBRC 14064 / NCIMB 13271 / NRRL B-12336 / IMRU 3971 / 101)</name>
    <dbReference type="NCBI Taxonomy" id="446462"/>
    <lineage>
        <taxon>Bacteria</taxon>
        <taxon>Bacillati</taxon>
        <taxon>Actinomycetota</taxon>
        <taxon>Actinomycetes</taxon>
        <taxon>Pseudonocardiales</taxon>
        <taxon>Pseudonocardiaceae</taxon>
        <taxon>Actinosynnema</taxon>
    </lineage>
</organism>
<proteinExistence type="predicted"/>
<evidence type="ECO:0000313" key="3">
    <source>
        <dbReference type="EMBL" id="ACU40789.1"/>
    </source>
</evidence>
<keyword evidence="4" id="KW-1185">Reference proteome</keyword>
<feature type="region of interest" description="Disordered" evidence="1">
    <location>
        <begin position="415"/>
        <end position="437"/>
    </location>
</feature>
<dbReference type="Proteomes" id="UP000002213">
    <property type="component" value="Chromosome"/>
</dbReference>
<name>C6WSB9_ACTMD</name>
<reference evidence="3 4" key="1">
    <citation type="journal article" date="2009" name="Stand. Genomic Sci.">
        <title>Complete genome sequence of Actinosynnema mirum type strain (101).</title>
        <authorList>
            <person name="Land M."/>
            <person name="Lapidus A."/>
            <person name="Mayilraj S."/>
            <person name="Chen F."/>
            <person name="Copeland A."/>
            <person name="Del Rio T.G."/>
            <person name="Nolan M."/>
            <person name="Lucas S."/>
            <person name="Tice H."/>
            <person name="Cheng J.F."/>
            <person name="Chertkov O."/>
            <person name="Bruce D."/>
            <person name="Goodwin L."/>
            <person name="Pitluck S."/>
            <person name="Rohde M."/>
            <person name="Goker M."/>
            <person name="Pati A."/>
            <person name="Ivanova N."/>
            <person name="Mavromatis K."/>
            <person name="Chen A."/>
            <person name="Palaniappan K."/>
            <person name="Hauser L."/>
            <person name="Chang Y.J."/>
            <person name="Jeffries C.C."/>
            <person name="Brettin T."/>
            <person name="Detter J.C."/>
            <person name="Han C."/>
            <person name="Chain P."/>
            <person name="Tindall B.J."/>
            <person name="Bristow J."/>
            <person name="Eisen J.A."/>
            <person name="Markowitz V."/>
            <person name="Hugenholtz P."/>
            <person name="Kyrpides N.C."/>
            <person name="Klenk H.P."/>
        </authorList>
    </citation>
    <scope>NUCLEOTIDE SEQUENCE [LARGE SCALE GENOMIC DNA]</scope>
    <source>
        <strain evidence="4">ATCC 29888 / DSM 43827 / JCM 3225 / NBRC 14064 / NCIMB 13271 / NRRL B-12336 / IMRU 3971 / 101</strain>
    </source>
</reference>
<evidence type="ECO:0008006" key="5">
    <source>
        <dbReference type="Google" id="ProtNLM"/>
    </source>
</evidence>
<dbReference type="Gene3D" id="3.40.630.20">
    <property type="entry name" value="Peptidase C15, pyroglutamyl peptidase I-like"/>
    <property type="match status" value="1"/>
</dbReference>
<dbReference type="SUPFAM" id="SSF53182">
    <property type="entry name" value="Pyrrolidone carboxyl peptidase (pyroglutamate aminopeptidase)"/>
    <property type="match status" value="1"/>
</dbReference>
<dbReference type="OrthoDB" id="4555199at2"/>
<protein>
    <recommendedName>
        <fullName evidence="5">Secreted protein</fullName>
    </recommendedName>
</protein>
<dbReference type="RefSeq" id="WP_015805666.1">
    <property type="nucleotide sequence ID" value="NC_013093.1"/>
</dbReference>
<dbReference type="InterPro" id="IPR036440">
    <property type="entry name" value="Peptidase_C15-like_sf"/>
</dbReference>
<evidence type="ECO:0000313" key="4">
    <source>
        <dbReference type="Proteomes" id="UP000002213"/>
    </source>
</evidence>
<dbReference type="AlphaFoldDB" id="C6WSB9"/>
<feature type="compositionally biased region" description="Low complexity" evidence="1">
    <location>
        <begin position="420"/>
        <end position="431"/>
    </location>
</feature>
<gene>
    <name evidence="3" type="ordered locus">Amir_6996</name>
</gene>
<dbReference type="KEGG" id="ami:Amir_6996"/>
<dbReference type="EMBL" id="CP001630">
    <property type="protein sequence ID" value="ACU40789.1"/>
    <property type="molecule type" value="Genomic_DNA"/>
</dbReference>
<feature type="chain" id="PRO_5002970217" description="Secreted protein" evidence="2">
    <location>
        <begin position="28"/>
        <end position="500"/>
    </location>
</feature>
<evidence type="ECO:0000256" key="1">
    <source>
        <dbReference type="SAM" id="MobiDB-lite"/>
    </source>
</evidence>
<feature type="signal peptide" evidence="2">
    <location>
        <begin position="1"/>
        <end position="27"/>
    </location>
</feature>
<sequence>MIFPLRTVTPVLAALTIALTAAPAATAAPGAAPGCSDPTAPLTVEEQRLTAVLDPDAPPVGPELARLGGFDDEVARFASALCGVGKRDAAGLAQRTGEGLWRAAVERAQAPQSWDAHDDRPLYWARLGMTKALRQWKPRWTLPAAERSALVDRLDRASRGLSDVRFRADAAPTAVPRAAGDDNGGGRGSADGPHAAGSPAAGVTSLDQLGSTIGADPLALLGARAEAAPAPAPAPAPEERTAPEDRAAVRRIALTGFDPFFLDGSGITRSNPSGAAALQLDGRVFDTPQGRVLVEVAVLPVTWGEFDKGIVERFYGSTVTGGQRPHAFVTVSQGRPGQFDVERWAARWRGWSPDNNNASSPGVVPDAAGWPQPSTEFIETTLPHERMTTTPTGDYPVLFNRGFCEFPAGATPAPGAQRCGTGEPTPGATAASGGGGDYLSNESMYRANRVRTGLGATDVRGGHLHTPVLSQPEGDALTDGFFEAERRAIADQVVALVALV</sequence>
<accession>C6WSB9</accession>
<feature type="region of interest" description="Disordered" evidence="1">
    <location>
        <begin position="172"/>
        <end position="203"/>
    </location>
</feature>
<keyword evidence="2" id="KW-0732">Signal</keyword>
<dbReference type="HOGENOM" id="CLU_048887_1_0_11"/>
<dbReference type="eggNOG" id="COG2039">
    <property type="taxonomic scope" value="Bacteria"/>
</dbReference>
<evidence type="ECO:0000256" key="2">
    <source>
        <dbReference type="SAM" id="SignalP"/>
    </source>
</evidence>
<dbReference type="STRING" id="446462.Amir_6996"/>